<dbReference type="Gene3D" id="3.40.190.10">
    <property type="entry name" value="Periplasmic binding protein-like II"/>
    <property type="match status" value="1"/>
</dbReference>
<sequence>MWKKSLVFSGSIVGFALVLIGLVAFQARAAEKETLIIGMQDPLASLDPAKAYDVTSLGVTSQLYDTLVRFDEDSAHAKPSLAESWEIGVDGKTWTFHLRKDMTFVSGNPINADAVVYSLTRAIELNKDPAWLLTQFGLNKDSIQKVDDLTITFTLDRSYAPTLFLSCLGFNVASILDAVAVKAHEQQGDWGSAWLEEHSAGSGAFILEKREEGRVALQANPAYRGDKPATKNIVVTHVAEPIEQAIQIEKGGIDVAWDLQPDQIRRLETLPDIQVFETPTFTTIHFVMNVAFEPLTKPEVRNAIRYAIDYDGLVDLVLQGAAVKTQSIFPKGMSGYIPDMPYEYNPEKAKQLLNSAGYPDGVDIELLCLDYAPWVDIAAKIKSDLKNIGIRVKIKQTDISGMVDAYVSRNFQLHLWQWQPDYVDPDSNAKALAHSDKLGDDATIKSVLWFSHYVNAEIARLVEDASLESDESKRDMMYQEIARKIQIDGPFAVLCVSKKPYAIRFEKQDLLGIPSVLRSNFPPIR</sequence>
<dbReference type="Gene3D" id="3.90.76.10">
    <property type="entry name" value="Dipeptide-binding Protein, Domain 1"/>
    <property type="match status" value="1"/>
</dbReference>
<dbReference type="FunFam" id="3.90.76.10:FF:000007">
    <property type="entry name" value="Dipeptide ABC transporter periplasmic dipeptide-binding protein"/>
    <property type="match status" value="1"/>
</dbReference>
<dbReference type="CDD" id="cd08512">
    <property type="entry name" value="PBP2_NikA_DppA_OppA_like_7"/>
    <property type="match status" value="1"/>
</dbReference>
<dbReference type="PANTHER" id="PTHR30290:SF34">
    <property type="entry name" value="ABC TRANSPORTER, PERIPLASMIC OLIGO-PEPTIDE BINDING PROTEIN, PUTATIVE-RELATED"/>
    <property type="match status" value="1"/>
</dbReference>
<dbReference type="HOGENOM" id="CLU_017028_7_2_0"/>
<dbReference type="PANTHER" id="PTHR30290">
    <property type="entry name" value="PERIPLASMIC BINDING COMPONENT OF ABC TRANSPORTER"/>
    <property type="match status" value="1"/>
</dbReference>
<dbReference type="STRING" id="1499966.U14_05545"/>
<accession>A0A081BS85</accession>
<organism evidence="2 3">
    <name type="scientific">Candidatus Moduliflexus flocculans</name>
    <dbReference type="NCBI Taxonomy" id="1499966"/>
    <lineage>
        <taxon>Bacteria</taxon>
        <taxon>Candidatus Moduliflexota</taxon>
        <taxon>Candidatus Moduliflexia</taxon>
        <taxon>Candidatus Moduliflexales</taxon>
        <taxon>Candidatus Moduliflexaceae</taxon>
    </lineage>
</organism>
<protein>
    <submittedName>
        <fullName evidence="2">ABC-type dipeptide transport system, periplasmic component</fullName>
    </submittedName>
</protein>
<dbReference type="GO" id="GO:0042597">
    <property type="term" value="C:periplasmic space"/>
    <property type="evidence" value="ECO:0007669"/>
    <property type="project" value="UniProtKB-ARBA"/>
</dbReference>
<dbReference type="PIRSF" id="PIRSF002741">
    <property type="entry name" value="MppA"/>
    <property type="match status" value="1"/>
</dbReference>
<dbReference type="AlphaFoldDB" id="A0A081BS85"/>
<evidence type="ECO:0000313" key="2">
    <source>
        <dbReference type="EMBL" id="GAK54266.1"/>
    </source>
</evidence>
<dbReference type="Proteomes" id="UP000030700">
    <property type="component" value="Unassembled WGS sequence"/>
</dbReference>
<dbReference type="InterPro" id="IPR030678">
    <property type="entry name" value="Peptide/Ni-bd"/>
</dbReference>
<dbReference type="Gene3D" id="3.10.105.10">
    <property type="entry name" value="Dipeptide-binding Protein, Domain 3"/>
    <property type="match status" value="1"/>
</dbReference>
<reference evidence="2 3" key="1">
    <citation type="journal article" date="2015" name="PeerJ">
        <title>First genomic representation of candidate bacterial phylum KSB3 points to enhanced environmental sensing as a trigger of wastewater bulking.</title>
        <authorList>
            <person name="Sekiguchi Y."/>
            <person name="Ohashi A."/>
            <person name="Parks D.H."/>
            <person name="Yamauchi T."/>
            <person name="Tyson G.W."/>
            <person name="Hugenholtz P."/>
        </authorList>
    </citation>
    <scope>NUCLEOTIDE SEQUENCE [LARGE SCALE GENOMIC DNA]</scope>
</reference>
<dbReference type="InterPro" id="IPR039424">
    <property type="entry name" value="SBP_5"/>
</dbReference>
<dbReference type="GO" id="GO:0043190">
    <property type="term" value="C:ATP-binding cassette (ABC) transporter complex"/>
    <property type="evidence" value="ECO:0007669"/>
    <property type="project" value="InterPro"/>
</dbReference>
<name>A0A081BS85_9BACT</name>
<dbReference type="InterPro" id="IPR000914">
    <property type="entry name" value="SBP_5_dom"/>
</dbReference>
<dbReference type="EMBL" id="DF820461">
    <property type="protein sequence ID" value="GAK54266.1"/>
    <property type="molecule type" value="Genomic_DNA"/>
</dbReference>
<proteinExistence type="predicted"/>
<keyword evidence="3" id="KW-1185">Reference proteome</keyword>
<feature type="domain" description="Solute-binding protein family 5" evidence="1">
    <location>
        <begin position="78"/>
        <end position="437"/>
    </location>
</feature>
<gene>
    <name evidence="2" type="ORF">U14_05545</name>
</gene>
<dbReference type="GO" id="GO:1904680">
    <property type="term" value="F:peptide transmembrane transporter activity"/>
    <property type="evidence" value="ECO:0007669"/>
    <property type="project" value="TreeGrafter"/>
</dbReference>
<dbReference type="SUPFAM" id="SSF53850">
    <property type="entry name" value="Periplasmic binding protein-like II"/>
    <property type="match status" value="1"/>
</dbReference>
<dbReference type="Pfam" id="PF00496">
    <property type="entry name" value="SBP_bac_5"/>
    <property type="match status" value="1"/>
</dbReference>
<evidence type="ECO:0000259" key="1">
    <source>
        <dbReference type="Pfam" id="PF00496"/>
    </source>
</evidence>
<evidence type="ECO:0000313" key="3">
    <source>
        <dbReference type="Proteomes" id="UP000030700"/>
    </source>
</evidence>
<dbReference type="GO" id="GO:0015833">
    <property type="term" value="P:peptide transport"/>
    <property type="evidence" value="ECO:0007669"/>
    <property type="project" value="TreeGrafter"/>
</dbReference>